<reference evidence="10 11" key="1">
    <citation type="submission" date="2024-01" db="EMBL/GenBank/DDBJ databases">
        <title>Genome assemblies of Stephania.</title>
        <authorList>
            <person name="Yang L."/>
        </authorList>
    </citation>
    <scope>NUCLEOTIDE SEQUENCE [LARGE SCALE GENOMIC DNA]</scope>
    <source>
        <strain evidence="10">QJT</strain>
        <tissue evidence="10">Leaf</tissue>
    </source>
</reference>
<comment type="subcellular location">
    <subcellularLocation>
        <location evidence="1 6">Nucleus</location>
    </subcellularLocation>
</comment>
<dbReference type="NCBIfam" id="TIGR01568">
    <property type="entry name" value="A_thal_3678"/>
    <property type="match status" value="1"/>
</dbReference>
<dbReference type="GO" id="GO:0005634">
    <property type="term" value="C:nucleus"/>
    <property type="evidence" value="ECO:0007669"/>
    <property type="project" value="UniProtKB-SubCell"/>
</dbReference>
<evidence type="ECO:0000313" key="10">
    <source>
        <dbReference type="EMBL" id="KAK9102614.1"/>
    </source>
</evidence>
<dbReference type="AlphaFoldDB" id="A0AAP0I058"/>
<evidence type="ECO:0000256" key="7">
    <source>
        <dbReference type="SAM" id="Coils"/>
    </source>
</evidence>
<dbReference type="Proteomes" id="UP001417504">
    <property type="component" value="Unassembled WGS sequence"/>
</dbReference>
<feature type="region of interest" description="Disordered" evidence="8">
    <location>
        <begin position="168"/>
        <end position="191"/>
    </location>
</feature>
<dbReference type="InterPro" id="IPR006458">
    <property type="entry name" value="Ovate_C"/>
</dbReference>
<dbReference type="PANTHER" id="PTHR33057:SF117">
    <property type="entry name" value="TRANSCRIPTION REPRESSOR OFP14"/>
    <property type="match status" value="1"/>
</dbReference>
<accession>A0AAP0I058</accession>
<evidence type="ECO:0000256" key="1">
    <source>
        <dbReference type="ARBA" id="ARBA00004123"/>
    </source>
</evidence>
<proteinExistence type="predicted"/>
<dbReference type="PANTHER" id="PTHR33057">
    <property type="entry name" value="TRANSCRIPTION REPRESSOR OFP7-RELATED"/>
    <property type="match status" value="1"/>
</dbReference>
<evidence type="ECO:0000313" key="11">
    <source>
        <dbReference type="Proteomes" id="UP001417504"/>
    </source>
</evidence>
<evidence type="ECO:0000256" key="2">
    <source>
        <dbReference type="ARBA" id="ARBA00022491"/>
    </source>
</evidence>
<evidence type="ECO:0000256" key="5">
    <source>
        <dbReference type="ARBA" id="ARBA00023242"/>
    </source>
</evidence>
<name>A0AAP0I058_9MAGN</name>
<feature type="coiled-coil region" evidence="7">
    <location>
        <begin position="358"/>
        <end position="385"/>
    </location>
</feature>
<evidence type="ECO:0000259" key="9">
    <source>
        <dbReference type="PROSITE" id="PS51754"/>
    </source>
</evidence>
<dbReference type="EMBL" id="JBBNAE010000008">
    <property type="protein sequence ID" value="KAK9102614.1"/>
    <property type="molecule type" value="Genomic_DNA"/>
</dbReference>
<comment type="function">
    <text evidence="6">Transcriptional repressor that regulates multiple aspects of plant growth and development.</text>
</comment>
<keyword evidence="11" id="KW-1185">Reference proteome</keyword>
<evidence type="ECO:0000256" key="3">
    <source>
        <dbReference type="ARBA" id="ARBA00023015"/>
    </source>
</evidence>
<comment type="caution">
    <text evidence="10">The sequence shown here is derived from an EMBL/GenBank/DDBJ whole genome shotgun (WGS) entry which is preliminary data.</text>
</comment>
<evidence type="ECO:0000256" key="6">
    <source>
        <dbReference type="RuleBase" id="RU367028"/>
    </source>
</evidence>
<sequence>MPNKLYKRLERLLPKIKTSTKHFSNLPPPKQIADSAKSIVFGRCDRSRTLSFSDQIRTPNSPQNKDEAATLADVDQFLLVNFQSLFRDNKTGEEQGSEIGGSCEEYSYGSPIFDEPVCQVSSNQRFFASPCRSSSLMGDFDGETGSTPATNTTSTVNSTEFIISTNYSASSSSSSSSTTTTTTATAEMKNQEIPEEGIAVLTFSTDPYGDFRGSMMEMIEARLRKQSNLEWDFMEELLFCYLNMNEKKSFKYILCAFSDLVVGLRWHGEAEKGSGDLGERPWRYFGGWMKVLGCNRALSGCNWIFEQVEACDFCGESFHPTYACPYYSSVEVNEGTPIDDYWSEPEKIIEVSLHEPNISIAQNEADEAEKEINVILERLEEPQKRSKEDQPLVLVTPPTLPCLPVKFTKGVVIKERLQIFYTADTFVSDDDDAIDSYVLEVPDELLHLTEGMYFELPKAINASFVVDISKGEGIM</sequence>
<evidence type="ECO:0000256" key="8">
    <source>
        <dbReference type="SAM" id="MobiDB-lite"/>
    </source>
</evidence>
<keyword evidence="2 6" id="KW-0678">Repressor</keyword>
<keyword evidence="4 6" id="KW-0804">Transcription</keyword>
<protein>
    <recommendedName>
        <fullName evidence="6">Transcription repressor</fullName>
    </recommendedName>
    <alternativeName>
        <fullName evidence="6">Ovate family protein</fullName>
    </alternativeName>
</protein>
<feature type="compositionally biased region" description="Low complexity" evidence="8">
    <location>
        <begin position="168"/>
        <end position="186"/>
    </location>
</feature>
<organism evidence="10 11">
    <name type="scientific">Stephania japonica</name>
    <dbReference type="NCBI Taxonomy" id="461633"/>
    <lineage>
        <taxon>Eukaryota</taxon>
        <taxon>Viridiplantae</taxon>
        <taxon>Streptophyta</taxon>
        <taxon>Embryophyta</taxon>
        <taxon>Tracheophyta</taxon>
        <taxon>Spermatophyta</taxon>
        <taxon>Magnoliopsida</taxon>
        <taxon>Ranunculales</taxon>
        <taxon>Menispermaceae</taxon>
        <taxon>Menispermoideae</taxon>
        <taxon>Cissampelideae</taxon>
        <taxon>Stephania</taxon>
    </lineage>
</organism>
<dbReference type="PROSITE" id="PS51754">
    <property type="entry name" value="OVATE"/>
    <property type="match status" value="1"/>
</dbReference>
<feature type="domain" description="OVATE" evidence="9">
    <location>
        <begin position="200"/>
        <end position="263"/>
    </location>
</feature>
<evidence type="ECO:0000256" key="4">
    <source>
        <dbReference type="ARBA" id="ARBA00023163"/>
    </source>
</evidence>
<dbReference type="GO" id="GO:0045892">
    <property type="term" value="P:negative regulation of DNA-templated transcription"/>
    <property type="evidence" value="ECO:0007669"/>
    <property type="project" value="UniProtKB-UniRule"/>
</dbReference>
<gene>
    <name evidence="10" type="ORF">Sjap_019868</name>
</gene>
<keyword evidence="7" id="KW-0175">Coiled coil</keyword>
<keyword evidence="3 6" id="KW-0805">Transcription regulation</keyword>
<dbReference type="Pfam" id="PF04844">
    <property type="entry name" value="Ovate"/>
    <property type="match status" value="1"/>
</dbReference>
<keyword evidence="5 6" id="KW-0539">Nucleus</keyword>
<dbReference type="InterPro" id="IPR038933">
    <property type="entry name" value="Ovate"/>
</dbReference>